<dbReference type="FunFam" id="1.25.40.10:FF:000367">
    <property type="entry name" value="Tetratricopeptide repeat domain 1"/>
    <property type="match status" value="1"/>
</dbReference>
<accession>A0A4W6E2J8</accession>
<evidence type="ECO:0000256" key="1">
    <source>
        <dbReference type="ARBA" id="ARBA00022553"/>
    </source>
</evidence>
<name>A0A4W6E2J8_LATCA</name>
<feature type="compositionally biased region" description="Basic and acidic residues" evidence="7">
    <location>
        <begin position="1"/>
        <end position="20"/>
    </location>
</feature>
<feature type="compositionally biased region" description="Basic and acidic residues" evidence="7">
    <location>
        <begin position="85"/>
        <end position="122"/>
    </location>
</feature>
<reference evidence="8" key="3">
    <citation type="submission" date="2025-05" db="UniProtKB">
        <authorList>
            <consortium name="Ensembl"/>
        </authorList>
    </citation>
    <scope>IDENTIFICATION</scope>
</reference>
<evidence type="ECO:0000256" key="6">
    <source>
        <dbReference type="PROSITE-ProRule" id="PRU00339"/>
    </source>
</evidence>
<dbReference type="InterPro" id="IPR052769">
    <property type="entry name" value="TPR_domain_protein"/>
</dbReference>
<evidence type="ECO:0000313" key="10">
    <source>
        <dbReference type="RefSeq" id="XP_018517477.1"/>
    </source>
</evidence>
<dbReference type="GeneTree" id="ENSGT00940000157213"/>
<gene>
    <name evidence="8 10" type="primary">ttc1</name>
</gene>
<dbReference type="InterPro" id="IPR019734">
    <property type="entry name" value="TPR_rpt"/>
</dbReference>
<keyword evidence="9" id="KW-1185">Reference proteome</keyword>
<dbReference type="Gene3D" id="1.25.40.10">
    <property type="entry name" value="Tetratricopeptide repeat domain"/>
    <property type="match status" value="1"/>
</dbReference>
<dbReference type="CTD" id="7265"/>
<keyword evidence="3 6" id="KW-0802">TPR repeat</keyword>
<dbReference type="PROSITE" id="PS50005">
    <property type="entry name" value="TPR"/>
    <property type="match status" value="1"/>
</dbReference>
<evidence type="ECO:0000256" key="5">
    <source>
        <dbReference type="ARBA" id="ARBA00067165"/>
    </source>
</evidence>
<organism evidence="8 9">
    <name type="scientific">Lates calcarifer</name>
    <name type="common">Barramundi</name>
    <name type="synonym">Holocentrus calcarifer</name>
    <dbReference type="NCBI Taxonomy" id="8187"/>
    <lineage>
        <taxon>Eukaryota</taxon>
        <taxon>Metazoa</taxon>
        <taxon>Chordata</taxon>
        <taxon>Craniata</taxon>
        <taxon>Vertebrata</taxon>
        <taxon>Euteleostomi</taxon>
        <taxon>Actinopterygii</taxon>
        <taxon>Neopterygii</taxon>
        <taxon>Teleostei</taxon>
        <taxon>Neoteleostei</taxon>
        <taxon>Acanthomorphata</taxon>
        <taxon>Carangaria</taxon>
        <taxon>Carangaria incertae sedis</taxon>
        <taxon>Centropomidae</taxon>
        <taxon>Lates</taxon>
    </lineage>
</organism>
<dbReference type="SUPFAM" id="SSF48452">
    <property type="entry name" value="TPR-like"/>
    <property type="match status" value="1"/>
</dbReference>
<dbReference type="PANTHER" id="PTHR46014">
    <property type="entry name" value="TETRATRICOPEPTIDE REPEAT PROTEIN 1"/>
    <property type="match status" value="1"/>
</dbReference>
<evidence type="ECO:0000313" key="9">
    <source>
        <dbReference type="Proteomes" id="UP000314980"/>
    </source>
</evidence>
<keyword evidence="1" id="KW-0597">Phosphoprotein</keyword>
<dbReference type="KEGG" id="lcf:108873652"/>
<dbReference type="AlphaFoldDB" id="A0A4W6E2J8"/>
<dbReference type="Proteomes" id="UP000694890">
    <property type="component" value="Unplaced"/>
</dbReference>
<dbReference type="RefSeq" id="XP_018517477.1">
    <property type="nucleotide sequence ID" value="XM_018661961.2"/>
</dbReference>
<evidence type="ECO:0000256" key="2">
    <source>
        <dbReference type="ARBA" id="ARBA00022737"/>
    </source>
</evidence>
<feature type="repeat" description="TPR" evidence="6">
    <location>
        <begin position="208"/>
        <end position="241"/>
    </location>
</feature>
<dbReference type="Pfam" id="PF00515">
    <property type="entry name" value="TPR_1"/>
    <property type="match status" value="1"/>
</dbReference>
<sequence length="312" mass="36179">MSRGGEQRCNEAAGKPREQEEKEDDFYDCQETLEPPDPREEEEEKQGDKREEEETRQDGGRSEYCDAKNETITNTETETRGGGGHQEEQGDRLQEDSDSEMKEEKSPEVEFDDDYLREVEKELTDEEKENQRQQSLTLKEKGNSQFKAGDWSAAERSYTEALVLCPVCFSRERAVLFSNRAAARLHLDLKDQAISDCTRAIELNPDYVRALLRRAELYEQTEKLDEALEDYKKVLDQDPNQTIAKQACMRLPQQIQERNEKLKEEMISKLKDLGNMILRPFGLSTRNFQVNQDQNTGSYSINFVQNPNNNNR</sequence>
<evidence type="ECO:0000313" key="8">
    <source>
        <dbReference type="Ensembl" id="ENSLCAP00010032739.1"/>
    </source>
</evidence>
<dbReference type="GeneID" id="108873652"/>
<dbReference type="PANTHER" id="PTHR46014:SF1">
    <property type="entry name" value="TETRATRICOPEPTIDE REPEAT PROTEIN 1"/>
    <property type="match status" value="1"/>
</dbReference>
<feature type="region of interest" description="Disordered" evidence="7">
    <location>
        <begin position="1"/>
        <end position="146"/>
    </location>
</feature>
<feature type="compositionally biased region" description="Basic and acidic residues" evidence="7">
    <location>
        <begin position="46"/>
        <end position="69"/>
    </location>
</feature>
<dbReference type="OrthoDB" id="1872379at2759"/>
<keyword evidence="2" id="KW-0677">Repeat</keyword>
<proteinExistence type="predicted"/>
<dbReference type="Ensembl" id="ENSLCAT00010033524.1">
    <property type="protein sequence ID" value="ENSLCAP00010032739.1"/>
    <property type="gene ID" value="ENSLCAG00010015436.1"/>
</dbReference>
<dbReference type="InterPro" id="IPR011990">
    <property type="entry name" value="TPR-like_helical_dom_sf"/>
</dbReference>
<protein>
    <recommendedName>
        <fullName evidence="5">Tetratricopeptide repeat protein 1</fullName>
    </recommendedName>
</protein>
<dbReference type="SMART" id="SM00028">
    <property type="entry name" value="TPR"/>
    <property type="match status" value="3"/>
</dbReference>
<reference evidence="10" key="2">
    <citation type="submission" date="2025-04" db="UniProtKB">
        <authorList>
            <consortium name="RefSeq"/>
        </authorList>
    </citation>
    <scope>IDENTIFICATION</scope>
    <source>
        <tissue evidence="10">Brain</tissue>
    </source>
</reference>
<reference evidence="9" key="1">
    <citation type="submission" date="2015-09" db="EMBL/GenBank/DDBJ databases">
        <authorList>
            <person name="Sai Rama Sridatta P."/>
        </authorList>
    </citation>
    <scope>NUCLEOTIDE SEQUENCE [LARGE SCALE GENOMIC DNA]</scope>
</reference>
<evidence type="ECO:0000256" key="7">
    <source>
        <dbReference type="SAM" id="MobiDB-lite"/>
    </source>
</evidence>
<dbReference type="Proteomes" id="UP000314980">
    <property type="component" value="Unassembled WGS sequence"/>
</dbReference>
<evidence type="ECO:0000256" key="3">
    <source>
        <dbReference type="ARBA" id="ARBA00022803"/>
    </source>
</evidence>
<evidence type="ECO:0000256" key="4">
    <source>
        <dbReference type="ARBA" id="ARBA00063969"/>
    </source>
</evidence>
<comment type="subunit">
    <text evidence="4">Interacts with the GAP domain of NF1. Interacts (via TPR repeats) with HSP90AA1 and HSPA8.</text>
</comment>
<dbReference type="PROSITE" id="PS50293">
    <property type="entry name" value="TPR_REGION"/>
    <property type="match status" value="1"/>
</dbReference>